<evidence type="ECO:0000256" key="1">
    <source>
        <dbReference type="SAM" id="MobiDB-lite"/>
    </source>
</evidence>
<dbReference type="Proteomes" id="UP000004291">
    <property type="component" value="Chromosome"/>
</dbReference>
<evidence type="ECO:0000313" key="3">
    <source>
        <dbReference type="Proteomes" id="UP000004291"/>
    </source>
</evidence>
<dbReference type="EMBL" id="ABIA03000004">
    <property type="protein sequence ID" value="KGB27053.1"/>
    <property type="molecule type" value="Genomic_DNA"/>
</dbReference>
<feature type="region of interest" description="Disordered" evidence="1">
    <location>
        <begin position="53"/>
        <end position="76"/>
    </location>
</feature>
<dbReference type="AlphaFoldDB" id="A0A095BDZ1"/>
<evidence type="ECO:0000313" key="2">
    <source>
        <dbReference type="EMBL" id="KGB27053.1"/>
    </source>
</evidence>
<accession>A0A095BDZ1</accession>
<proteinExistence type="predicted"/>
<feature type="region of interest" description="Disordered" evidence="1">
    <location>
        <begin position="1"/>
        <end position="27"/>
    </location>
</feature>
<protein>
    <submittedName>
        <fullName evidence="2">Uncharacterized protein</fullName>
    </submittedName>
</protein>
<sequence>MGSEAVKLCLGKDPSPTPPHKGEGLGSVQLAPAETSITTAKSGLLDAMVRPGSPSPLWGGVGEGTSFAPNSMPRGT</sequence>
<organism evidence="2 3">
    <name type="scientific">Hoeflea phototrophica (strain DSM 17068 / NCIMB 14078 / DFL-43)</name>
    <dbReference type="NCBI Taxonomy" id="411684"/>
    <lineage>
        <taxon>Bacteria</taxon>
        <taxon>Pseudomonadati</taxon>
        <taxon>Pseudomonadota</taxon>
        <taxon>Alphaproteobacteria</taxon>
        <taxon>Hyphomicrobiales</taxon>
        <taxon>Rhizobiaceae</taxon>
        <taxon>Hoeflea</taxon>
    </lineage>
</organism>
<dbReference type="STRING" id="411684.HPDFL43_00029350"/>
<reference evidence="2 3" key="2">
    <citation type="submission" date="2012-06" db="EMBL/GenBank/DDBJ databases">
        <authorList>
            <person name="Fiebig A."/>
        </authorList>
    </citation>
    <scope>NUCLEOTIDE SEQUENCE [LARGE SCALE GENOMIC DNA]</scope>
    <source>
        <strain evidence="2 3">DFL-43</strain>
    </source>
</reference>
<name>A0A095BDZ1_HOEPD</name>
<dbReference type="HOGENOM" id="CLU_2649513_0_0_5"/>
<gene>
    <name evidence="2" type="ORF">HPDFL43_00029350</name>
</gene>
<comment type="caution">
    <text evidence="2">The sequence shown here is derived from an EMBL/GenBank/DDBJ whole genome shotgun (WGS) entry which is preliminary data.</text>
</comment>
<keyword evidence="3" id="KW-1185">Reference proteome</keyword>
<reference evidence="2 3" key="1">
    <citation type="submission" date="2007-10" db="EMBL/GenBank/DDBJ databases">
        <authorList>
            <person name="Wagner-Dobler I."/>
            <person name="Ferriera S."/>
            <person name="Johnson J."/>
            <person name="Kravitz S."/>
            <person name="Beeson K."/>
            <person name="Sutton G."/>
            <person name="Rogers Y.-H."/>
            <person name="Friedman R."/>
            <person name="Frazier M."/>
            <person name="Venter J.C."/>
        </authorList>
    </citation>
    <scope>NUCLEOTIDE SEQUENCE [LARGE SCALE GENOMIC DNA]</scope>
    <source>
        <strain evidence="2 3">DFL-43</strain>
    </source>
</reference>